<proteinExistence type="predicted"/>
<protein>
    <submittedName>
        <fullName evidence="1">Uncharacterized protein</fullName>
    </submittedName>
</protein>
<name>A0ABQ9YKZ6_9EUKA</name>
<sequence length="400" mass="46055">MNSHLTVEDCLNTLRETQILHQHTVEIQKANDMRRDMIAYESYCVTELEKAAQQYYSSCDREFLRQKIGTIVGNSTTNSNEITELQGKLANLQALEQTQQPVPPQELRECEEKVTNSKSRLDGLINATQSILLLTEQLDHHIIQTDIDNQNSISCQTILMSNTKEQVFATPTLIQVDSYRDNPIAPLDLPVSFSPARELNPSVAPPFFEYGVTIPYFTQSHRATDQPYVDSCLFETQPFPFKWRLRIWPSGVPTGRFTSDSIAVGIRLEESWDPQTLQYAQTIFPVCGPKDKPDETTHPLYFDVMVRILSELPSDSRLEQKVHQIQYFKSNKFSAEQPQCGTLEFMKNDVLRGGRFLWKSQADAHFVFGWRFPSYKRMAEAYHLCHIQPRLDTSYDNYGH</sequence>
<evidence type="ECO:0000313" key="2">
    <source>
        <dbReference type="Proteomes" id="UP001281761"/>
    </source>
</evidence>
<keyword evidence="2" id="KW-1185">Reference proteome</keyword>
<comment type="caution">
    <text evidence="1">The sequence shown here is derived from an EMBL/GenBank/DDBJ whole genome shotgun (WGS) entry which is preliminary data.</text>
</comment>
<dbReference type="Proteomes" id="UP001281761">
    <property type="component" value="Unassembled WGS sequence"/>
</dbReference>
<gene>
    <name evidence="1" type="ORF">BLNAU_344</name>
</gene>
<evidence type="ECO:0000313" key="1">
    <source>
        <dbReference type="EMBL" id="KAK2964428.1"/>
    </source>
</evidence>
<organism evidence="1 2">
    <name type="scientific">Blattamonas nauphoetae</name>
    <dbReference type="NCBI Taxonomy" id="2049346"/>
    <lineage>
        <taxon>Eukaryota</taxon>
        <taxon>Metamonada</taxon>
        <taxon>Preaxostyla</taxon>
        <taxon>Oxymonadida</taxon>
        <taxon>Blattamonas</taxon>
    </lineage>
</organism>
<dbReference type="EMBL" id="JARBJD010000002">
    <property type="protein sequence ID" value="KAK2964428.1"/>
    <property type="molecule type" value="Genomic_DNA"/>
</dbReference>
<dbReference type="SUPFAM" id="SSF49599">
    <property type="entry name" value="TRAF domain-like"/>
    <property type="match status" value="1"/>
</dbReference>
<accession>A0ABQ9YKZ6</accession>
<reference evidence="1 2" key="1">
    <citation type="journal article" date="2022" name="bioRxiv">
        <title>Genomics of Preaxostyla Flagellates Illuminates Evolutionary Transitions and the Path Towards Mitochondrial Loss.</title>
        <authorList>
            <person name="Novak L.V.F."/>
            <person name="Treitli S.C."/>
            <person name="Pyrih J."/>
            <person name="Halakuc P."/>
            <person name="Pipaliya S.V."/>
            <person name="Vacek V."/>
            <person name="Brzon O."/>
            <person name="Soukal P."/>
            <person name="Eme L."/>
            <person name="Dacks J.B."/>
            <person name="Karnkowska A."/>
            <person name="Elias M."/>
            <person name="Hampl V."/>
        </authorList>
    </citation>
    <scope>NUCLEOTIDE SEQUENCE [LARGE SCALE GENOMIC DNA]</scope>
    <source>
        <strain evidence="1">NAU3</strain>
        <tissue evidence="1">Gut</tissue>
    </source>
</reference>